<accession>A0A6A6ZJU0</accession>
<reference evidence="3" key="1">
    <citation type="journal article" date="2020" name="Stud. Mycol.">
        <title>101 Dothideomycetes genomes: a test case for predicting lifestyles and emergence of pathogens.</title>
        <authorList>
            <person name="Haridas S."/>
            <person name="Albert R."/>
            <person name="Binder M."/>
            <person name="Bloem J."/>
            <person name="Labutti K."/>
            <person name="Salamov A."/>
            <person name="Andreopoulos B."/>
            <person name="Baker S."/>
            <person name="Barry K."/>
            <person name="Bills G."/>
            <person name="Bluhm B."/>
            <person name="Cannon C."/>
            <person name="Castanera R."/>
            <person name="Culley D."/>
            <person name="Daum C."/>
            <person name="Ezra D."/>
            <person name="Gonzalez J."/>
            <person name="Henrissat B."/>
            <person name="Kuo A."/>
            <person name="Liang C."/>
            <person name="Lipzen A."/>
            <person name="Lutzoni F."/>
            <person name="Magnuson J."/>
            <person name="Mondo S."/>
            <person name="Nolan M."/>
            <person name="Ohm R."/>
            <person name="Pangilinan J."/>
            <person name="Park H.-J."/>
            <person name="Ramirez L."/>
            <person name="Alfaro M."/>
            <person name="Sun H."/>
            <person name="Tritt A."/>
            <person name="Yoshinaga Y."/>
            <person name="Zwiers L.-H."/>
            <person name="Turgeon B."/>
            <person name="Goodwin S."/>
            <person name="Spatafora J."/>
            <person name="Crous P."/>
            <person name="Grigoriev I."/>
        </authorList>
    </citation>
    <scope>NUCLEOTIDE SEQUENCE</scope>
    <source>
        <strain evidence="3">CBS 113818</strain>
    </source>
</reference>
<evidence type="ECO:0000256" key="1">
    <source>
        <dbReference type="SAM" id="Coils"/>
    </source>
</evidence>
<name>A0A6A6ZJU0_9PLEO</name>
<organism evidence="3 4">
    <name type="scientific">Ophiobolus disseminans</name>
    <dbReference type="NCBI Taxonomy" id="1469910"/>
    <lineage>
        <taxon>Eukaryota</taxon>
        <taxon>Fungi</taxon>
        <taxon>Dikarya</taxon>
        <taxon>Ascomycota</taxon>
        <taxon>Pezizomycotina</taxon>
        <taxon>Dothideomycetes</taxon>
        <taxon>Pleosporomycetidae</taxon>
        <taxon>Pleosporales</taxon>
        <taxon>Pleosporineae</taxon>
        <taxon>Phaeosphaeriaceae</taxon>
        <taxon>Ophiobolus</taxon>
    </lineage>
</organism>
<feature type="chain" id="PRO_5025540823" evidence="2">
    <location>
        <begin position="19"/>
        <end position="268"/>
    </location>
</feature>
<sequence length="268" mass="30119">MVIRFLLSVIALAGFALASQPDEDSTIPALEPPTYTLSVPEELAVLTMRRNDLSKRIEMQSRLYDTCMAVKHDLMLLYVTVSTDSSGEKKAAREVWEEFSCWDVQLPLVDMEQESNNLEERVGELEAVEELEEQEHGKLRGLEEDLHELCELEEISRELFLANHNTSSNTHHYKKTTAAMVSFSRVIAMGLMATSLLNYLTAAATPAPDFALAGLVLVYNAALPAMKMLAVCKDSNENTKLVEQLQKQTNVSLEMYLDSDVENMWLKV</sequence>
<dbReference type="Proteomes" id="UP000799424">
    <property type="component" value="Unassembled WGS sequence"/>
</dbReference>
<evidence type="ECO:0000313" key="4">
    <source>
        <dbReference type="Proteomes" id="UP000799424"/>
    </source>
</evidence>
<keyword evidence="2" id="KW-0732">Signal</keyword>
<evidence type="ECO:0000256" key="2">
    <source>
        <dbReference type="SAM" id="SignalP"/>
    </source>
</evidence>
<keyword evidence="4" id="KW-1185">Reference proteome</keyword>
<evidence type="ECO:0000313" key="3">
    <source>
        <dbReference type="EMBL" id="KAF2821372.1"/>
    </source>
</evidence>
<dbReference type="EMBL" id="MU006237">
    <property type="protein sequence ID" value="KAF2821372.1"/>
    <property type="molecule type" value="Genomic_DNA"/>
</dbReference>
<protein>
    <submittedName>
        <fullName evidence="3">Uncharacterized protein</fullName>
    </submittedName>
</protein>
<feature type="signal peptide" evidence="2">
    <location>
        <begin position="1"/>
        <end position="18"/>
    </location>
</feature>
<gene>
    <name evidence="3" type="ORF">CC86DRAFT_411065</name>
</gene>
<keyword evidence="1" id="KW-0175">Coiled coil</keyword>
<feature type="coiled-coil region" evidence="1">
    <location>
        <begin position="108"/>
        <end position="145"/>
    </location>
</feature>
<proteinExistence type="predicted"/>
<dbReference type="AlphaFoldDB" id="A0A6A6ZJU0"/>